<feature type="domain" description="Protein NO VEIN C-terminal" evidence="1">
    <location>
        <begin position="220"/>
        <end position="312"/>
    </location>
</feature>
<evidence type="ECO:0000259" key="1">
    <source>
        <dbReference type="Pfam" id="PF13020"/>
    </source>
</evidence>
<dbReference type="Pfam" id="PF13020">
    <property type="entry name" value="NOV_C"/>
    <property type="match status" value="1"/>
</dbReference>
<dbReference type="EMBL" id="JANCMU010000002">
    <property type="protein sequence ID" value="MDG4945721.1"/>
    <property type="molecule type" value="Genomic_DNA"/>
</dbReference>
<proteinExistence type="predicted"/>
<organism evidence="2 3">
    <name type="scientific">Profundicola chukchiensis</name>
    <dbReference type="NCBI Taxonomy" id="2961959"/>
    <lineage>
        <taxon>Bacteria</taxon>
        <taxon>Pseudomonadati</taxon>
        <taxon>Bacteroidota</taxon>
        <taxon>Flavobacteriia</taxon>
        <taxon>Flavobacteriales</taxon>
        <taxon>Weeksellaceae</taxon>
        <taxon>Profundicola</taxon>
    </lineage>
</organism>
<sequence length="368" mass="42565">MINQVHRDSVIGIKRLSKADLGLSSSSNQTHIGLFQETLNFLTEEHLTISSQLIYKNRVFDLLSLLDFIRNPDGTYRSPKIRTGTETELCYGNLRINSVVREIRDIVQGKEYVDWYLLWLGLESSELVFLLFNSESAEFTSISNIVGNIGARKQIDKASGNFRPLIAFLNKKIEFVNIEYYEELEIFSQIGGEKLLGRIIPRRRDIEKANRLFKEVGLKGEELLYNYLEQQKRSSNIKDFIWMNQSKEVGLPYDFEITTLNNSVMFSDAKSTSYKFELPIILSAGELKFINENKDRYLIHRLYSINDQPKLRVCENIYTVSDIFNSKYDRFNQTLKKDGLLTGGVKLAVPTDLKFLNFDKEILLNSNN</sequence>
<reference evidence="2" key="1">
    <citation type="submission" date="2022-07" db="EMBL/GenBank/DDBJ databases">
        <title>Description and genome-wide analysis of Profundicola chukchiensis gen. nov., sp. nov., marine bacteria isolated from bottom sediments of the Chukchi Sea.</title>
        <authorList>
            <person name="Romanenko L."/>
            <person name="Otstavnykh N."/>
            <person name="Kurilenko V."/>
            <person name="Eremeev V."/>
            <person name="Velansky P."/>
            <person name="Mikhailov V."/>
            <person name="Isaeva M."/>
        </authorList>
    </citation>
    <scope>NUCLEOTIDE SEQUENCE</scope>
    <source>
        <strain evidence="2">KMM 9713</strain>
    </source>
</reference>
<name>A0A9X4RUI8_9FLAO</name>
<dbReference type="Proteomes" id="UP001152599">
    <property type="component" value="Unassembled WGS sequence"/>
</dbReference>
<dbReference type="InterPro" id="IPR024975">
    <property type="entry name" value="NOV_C"/>
</dbReference>
<comment type="caution">
    <text evidence="2">The sequence shown here is derived from an EMBL/GenBank/DDBJ whole genome shotgun (WGS) entry which is preliminary data.</text>
</comment>
<evidence type="ECO:0000313" key="2">
    <source>
        <dbReference type="EMBL" id="MDG4945721.1"/>
    </source>
</evidence>
<evidence type="ECO:0000313" key="3">
    <source>
        <dbReference type="Proteomes" id="UP001152599"/>
    </source>
</evidence>
<keyword evidence="3" id="KW-1185">Reference proteome</keyword>
<accession>A0A9X4RUI8</accession>
<dbReference type="RefSeq" id="WP_304420286.1">
    <property type="nucleotide sequence ID" value="NZ_JANCMU010000002.1"/>
</dbReference>
<dbReference type="AlphaFoldDB" id="A0A9X4RUI8"/>
<gene>
    <name evidence="2" type="ORF">NMK71_04785</name>
</gene>
<protein>
    <submittedName>
        <fullName evidence="2">DUF3883 domain-containing protein</fullName>
    </submittedName>
</protein>